<reference evidence="5" key="1">
    <citation type="submission" date="2020-12" db="EMBL/GenBank/DDBJ databases">
        <title>Clostridium thailandense sp. nov., a novel acetogenic bacterium isolated from peat land soil in Thailand.</title>
        <authorList>
            <person name="Chaikitkaew S."/>
            <person name="Birkeland N.K."/>
        </authorList>
    </citation>
    <scope>NUCLEOTIDE SEQUENCE</scope>
    <source>
        <strain evidence="5">DSM 17425</strain>
    </source>
</reference>
<dbReference type="PROSITE" id="PS00304">
    <property type="entry name" value="SASP_1"/>
    <property type="match status" value="1"/>
</dbReference>
<feature type="region of interest" description="Disordered" evidence="4">
    <location>
        <begin position="1"/>
        <end position="20"/>
    </location>
</feature>
<comment type="caution">
    <text evidence="5">The sequence shown here is derived from an EMBL/GenBank/DDBJ whole genome shotgun (WGS) entry which is preliminary data.</text>
</comment>
<keyword evidence="3" id="KW-0238">DNA-binding</keyword>
<dbReference type="InterPro" id="IPR018126">
    <property type="entry name" value="SASP_alpha/beta-type_CS"/>
</dbReference>
<dbReference type="Gene3D" id="6.10.10.80">
    <property type="entry name" value="Small, acid-soluble spore protein, alpha/beta type-like"/>
    <property type="match status" value="1"/>
</dbReference>
<evidence type="ECO:0000313" key="6">
    <source>
        <dbReference type="Proteomes" id="UP000622687"/>
    </source>
</evidence>
<dbReference type="InterPro" id="IPR038300">
    <property type="entry name" value="SASP_sf_alpha/beta"/>
</dbReference>
<sequence>MNSINNMKKHQNYVEKMETSKTKTELAKELGINIPKDGYWGDIPSRVCGTVGGAIGGNMVKSAIEQYEKNLVEKTKK</sequence>
<evidence type="ECO:0000256" key="1">
    <source>
        <dbReference type="ARBA" id="ARBA00003863"/>
    </source>
</evidence>
<organism evidence="5 6">
    <name type="scientific">Clostridium aciditolerans</name>
    <dbReference type="NCBI Taxonomy" id="339861"/>
    <lineage>
        <taxon>Bacteria</taxon>
        <taxon>Bacillati</taxon>
        <taxon>Bacillota</taxon>
        <taxon>Clostridia</taxon>
        <taxon>Eubacteriales</taxon>
        <taxon>Clostridiaceae</taxon>
        <taxon>Clostridium</taxon>
    </lineage>
</organism>
<evidence type="ECO:0000313" key="5">
    <source>
        <dbReference type="EMBL" id="MBI6874153.1"/>
    </source>
</evidence>
<dbReference type="Pfam" id="PF00269">
    <property type="entry name" value="SASP"/>
    <property type="match status" value="1"/>
</dbReference>
<dbReference type="AlphaFoldDB" id="A0A934M624"/>
<comment type="similarity">
    <text evidence="2">Belongs to the alpha/beta-type SASP family.</text>
</comment>
<keyword evidence="6" id="KW-1185">Reference proteome</keyword>
<dbReference type="Proteomes" id="UP000622687">
    <property type="component" value="Unassembled WGS sequence"/>
</dbReference>
<gene>
    <name evidence="5" type="ORF">I6U51_15830</name>
</gene>
<proteinExistence type="inferred from homology"/>
<evidence type="ECO:0000256" key="3">
    <source>
        <dbReference type="ARBA" id="ARBA00023125"/>
    </source>
</evidence>
<dbReference type="GO" id="GO:0003690">
    <property type="term" value="F:double-stranded DNA binding"/>
    <property type="evidence" value="ECO:0007669"/>
    <property type="project" value="InterPro"/>
</dbReference>
<name>A0A934M624_9CLOT</name>
<comment type="function">
    <text evidence="1">SASP are bound to spore DNA. They are double-stranded DNA-binding proteins that cause DNA to change to an a-like conformation. They protect the DNA backbone from chemical and enzymatic cleavage and are thus involved in dormant spore's high resistance to UV light.</text>
</comment>
<dbReference type="GO" id="GO:0006265">
    <property type="term" value="P:DNA topological change"/>
    <property type="evidence" value="ECO:0007669"/>
    <property type="project" value="InterPro"/>
</dbReference>
<accession>A0A934M624</accession>
<evidence type="ECO:0000256" key="2">
    <source>
        <dbReference type="ARBA" id="ARBA00005442"/>
    </source>
</evidence>
<evidence type="ECO:0000256" key="4">
    <source>
        <dbReference type="SAM" id="MobiDB-lite"/>
    </source>
</evidence>
<dbReference type="InterPro" id="IPR001448">
    <property type="entry name" value="SASP_alpha/beta-type"/>
</dbReference>
<dbReference type="EMBL" id="JAEEGB010000018">
    <property type="protein sequence ID" value="MBI6874153.1"/>
    <property type="molecule type" value="Genomic_DNA"/>
</dbReference>
<dbReference type="RefSeq" id="WP_211143557.1">
    <property type="nucleotide sequence ID" value="NZ_JAEEGB010000018.1"/>
</dbReference>
<protein>
    <submittedName>
        <fullName evidence="5">Alpha/beta-type small acid-soluble spore protein</fullName>
    </submittedName>
</protein>